<proteinExistence type="inferred from homology"/>
<dbReference type="PANTHER" id="PTHR23151:SF90">
    <property type="entry name" value="DIHYDROLIPOYLLYSINE-RESIDUE ACETYLTRANSFERASE COMPONENT OF PYRUVATE DEHYDROGENASE COMPLEX, MITOCHONDRIAL-RELATED"/>
    <property type="match status" value="1"/>
</dbReference>
<protein>
    <recommendedName>
        <fullName evidence="6">Acetyltransferase component of pyruvate dehydrogenase complex</fullName>
        <ecNumber evidence="6">2.3.1.12</ecNumber>
    </recommendedName>
</protein>
<comment type="subcellular location">
    <subcellularLocation>
        <location evidence="6">Mitochondrion</location>
    </subcellularLocation>
</comment>
<dbReference type="PROSITE" id="PS00189">
    <property type="entry name" value="LIPOYL"/>
    <property type="match status" value="1"/>
</dbReference>
<keyword evidence="3 6" id="KW-0450">Lipoyl</keyword>
<dbReference type="PANTHER" id="PTHR23151">
    <property type="entry name" value="DIHYDROLIPOAMIDE ACETYL/SUCCINYL-TRANSFERASE-RELATED"/>
    <property type="match status" value="1"/>
</dbReference>
<keyword evidence="10" id="KW-0670">Pyruvate</keyword>
<organism evidence="10 11">
    <name type="scientific">Exophiala sideris</name>
    <dbReference type="NCBI Taxonomy" id="1016849"/>
    <lineage>
        <taxon>Eukaryota</taxon>
        <taxon>Fungi</taxon>
        <taxon>Dikarya</taxon>
        <taxon>Ascomycota</taxon>
        <taxon>Pezizomycotina</taxon>
        <taxon>Eurotiomycetes</taxon>
        <taxon>Chaetothyriomycetidae</taxon>
        <taxon>Chaetothyriales</taxon>
        <taxon>Herpotrichiellaceae</taxon>
        <taxon>Exophiala</taxon>
    </lineage>
</organism>
<dbReference type="Gene3D" id="4.10.320.10">
    <property type="entry name" value="E3-binding domain"/>
    <property type="match status" value="1"/>
</dbReference>
<evidence type="ECO:0000256" key="3">
    <source>
        <dbReference type="ARBA" id="ARBA00022823"/>
    </source>
</evidence>
<feature type="domain" description="Lipoyl-binding" evidence="8">
    <location>
        <begin position="59"/>
        <end position="135"/>
    </location>
</feature>
<dbReference type="GO" id="GO:0006086">
    <property type="term" value="P:pyruvate decarboxylation to acetyl-CoA"/>
    <property type="evidence" value="ECO:0007669"/>
    <property type="project" value="InterPro"/>
</dbReference>
<evidence type="ECO:0000256" key="6">
    <source>
        <dbReference type="RuleBase" id="RU361137"/>
    </source>
</evidence>
<dbReference type="SUPFAM" id="SSF52777">
    <property type="entry name" value="CoA-dependent acyltransferases"/>
    <property type="match status" value="1"/>
</dbReference>
<dbReference type="Gene3D" id="2.40.50.100">
    <property type="match status" value="1"/>
</dbReference>
<dbReference type="SUPFAM" id="SSF51230">
    <property type="entry name" value="Single hybrid motif"/>
    <property type="match status" value="1"/>
</dbReference>
<comment type="function">
    <text evidence="6">The pyruvate dehydrogenase complex catalyzes the overall conversion of pyruvate to acetyl-CoA and CO(2).</text>
</comment>
<dbReference type="SUPFAM" id="SSF47005">
    <property type="entry name" value="Peripheral subunit-binding domain of 2-oxo acid dehydrogenase complex"/>
    <property type="match status" value="1"/>
</dbReference>
<evidence type="ECO:0000256" key="7">
    <source>
        <dbReference type="SAM" id="MobiDB-lite"/>
    </source>
</evidence>
<dbReference type="InterPro" id="IPR001078">
    <property type="entry name" value="2-oxoacid_DH_actylTfrase"/>
</dbReference>
<dbReference type="InterPro" id="IPR003016">
    <property type="entry name" value="2-oxoA_DH_lipoyl-BS"/>
</dbReference>
<evidence type="ECO:0000259" key="8">
    <source>
        <dbReference type="PROSITE" id="PS50968"/>
    </source>
</evidence>
<evidence type="ECO:0000313" key="10">
    <source>
        <dbReference type="EMBL" id="KIV83367.1"/>
    </source>
</evidence>
<dbReference type="GO" id="GO:0045254">
    <property type="term" value="C:pyruvate dehydrogenase complex"/>
    <property type="evidence" value="ECO:0007669"/>
    <property type="project" value="UniProtKB-UniRule"/>
</dbReference>
<dbReference type="Proteomes" id="UP000053599">
    <property type="component" value="Unassembled WGS sequence"/>
</dbReference>
<dbReference type="CDD" id="cd06849">
    <property type="entry name" value="lipoyl_domain"/>
    <property type="match status" value="1"/>
</dbReference>
<keyword evidence="2 6" id="KW-0808">Transferase</keyword>
<feature type="compositionally biased region" description="Basic and acidic residues" evidence="7">
    <location>
        <begin position="153"/>
        <end position="175"/>
    </location>
</feature>
<dbReference type="STRING" id="1016849.A0A0D1YKG9"/>
<dbReference type="Pfam" id="PF00364">
    <property type="entry name" value="Biotin_lipoyl"/>
    <property type="match status" value="1"/>
</dbReference>
<dbReference type="PROSITE" id="PS50968">
    <property type="entry name" value="BIOTINYL_LIPOYL"/>
    <property type="match status" value="1"/>
</dbReference>
<dbReference type="FunFam" id="2.40.50.100:FF:000010">
    <property type="entry name" value="Acetyltransferase component of pyruvate dehydrogenase complex"/>
    <property type="match status" value="1"/>
</dbReference>
<dbReference type="EC" id="2.3.1.12" evidence="6"/>
<dbReference type="InterPro" id="IPR004167">
    <property type="entry name" value="PSBD"/>
</dbReference>
<evidence type="ECO:0000313" key="11">
    <source>
        <dbReference type="Proteomes" id="UP000053599"/>
    </source>
</evidence>
<dbReference type="EMBL" id="KN846952">
    <property type="protein sequence ID" value="KIV83367.1"/>
    <property type="molecule type" value="Genomic_DNA"/>
</dbReference>
<comment type="similarity">
    <text evidence="1 6">Belongs to the 2-oxoacid dehydrogenase family.</text>
</comment>
<feature type="region of interest" description="Disordered" evidence="7">
    <location>
        <begin position="149"/>
        <end position="210"/>
    </location>
</feature>
<accession>A0A0D1YKG9</accession>
<reference evidence="10 11" key="1">
    <citation type="submission" date="2015-01" db="EMBL/GenBank/DDBJ databases">
        <title>The Genome Sequence of Exophiala sideris CBS121828.</title>
        <authorList>
            <consortium name="The Broad Institute Genomics Platform"/>
            <person name="Cuomo C."/>
            <person name="de Hoog S."/>
            <person name="Gorbushina A."/>
            <person name="Stielow B."/>
            <person name="Teixiera M."/>
            <person name="Abouelleil A."/>
            <person name="Chapman S.B."/>
            <person name="Priest M."/>
            <person name="Young S.K."/>
            <person name="Wortman J."/>
            <person name="Nusbaum C."/>
            <person name="Birren B."/>
        </authorList>
    </citation>
    <scope>NUCLEOTIDE SEQUENCE [LARGE SCALE GENOMIC DNA]</scope>
    <source>
        <strain evidence="10 11">CBS 121828</strain>
    </source>
</reference>
<dbReference type="NCBIfam" id="TIGR01349">
    <property type="entry name" value="PDHac_trf_mito"/>
    <property type="match status" value="1"/>
</dbReference>
<name>A0A0D1YKG9_9EURO</name>
<evidence type="ECO:0000256" key="4">
    <source>
        <dbReference type="ARBA" id="ARBA00022946"/>
    </source>
</evidence>
<dbReference type="InterPro" id="IPR011053">
    <property type="entry name" value="Single_hybrid_motif"/>
</dbReference>
<dbReference type="GO" id="GO:0005739">
    <property type="term" value="C:mitochondrion"/>
    <property type="evidence" value="ECO:0007669"/>
    <property type="project" value="UniProtKB-SubCell"/>
</dbReference>
<dbReference type="Pfam" id="PF00198">
    <property type="entry name" value="2-oxoacid_dh"/>
    <property type="match status" value="1"/>
</dbReference>
<comment type="cofactor">
    <cofactor evidence="6">
        <name>(R)-lipoate</name>
        <dbReference type="ChEBI" id="CHEBI:83088"/>
    </cofactor>
    <text evidence="6">Binds 1 lipoyl cofactor covalently.</text>
</comment>
<comment type="catalytic activity">
    <reaction evidence="6">
        <text>N(6)-[(R)-dihydrolipoyl]-L-lysyl-[protein] + acetyl-CoA = N(6)-[(R)-S(8)-acetyldihydrolipoyl]-L-lysyl-[protein] + CoA</text>
        <dbReference type="Rhea" id="RHEA:17017"/>
        <dbReference type="Rhea" id="RHEA-COMP:10475"/>
        <dbReference type="Rhea" id="RHEA-COMP:10478"/>
        <dbReference type="ChEBI" id="CHEBI:57287"/>
        <dbReference type="ChEBI" id="CHEBI:57288"/>
        <dbReference type="ChEBI" id="CHEBI:83100"/>
        <dbReference type="ChEBI" id="CHEBI:83111"/>
        <dbReference type="EC" id="2.3.1.12"/>
    </reaction>
</comment>
<dbReference type="InterPro" id="IPR000089">
    <property type="entry name" value="Biotin_lipoyl"/>
</dbReference>
<gene>
    <name evidence="10" type="ORF">PV11_05399</name>
</gene>
<dbReference type="InterPro" id="IPR036625">
    <property type="entry name" value="E3-bd_dom_sf"/>
</dbReference>
<dbReference type="PROSITE" id="PS51826">
    <property type="entry name" value="PSBD"/>
    <property type="match status" value="1"/>
</dbReference>
<dbReference type="InterPro" id="IPR023213">
    <property type="entry name" value="CAT-like_dom_sf"/>
</dbReference>
<sequence length="499" mass="52975">MATSTLLARSGSRLLLQTTPSSRISRSALQRLQSAAGTQAFPCLSVLGRYYASKSFPTHTVITMPALSPTMTAGNIGAWQKKPGDTLAPGDVLVEIETDKAQMDFEFQEDGVLAKILKESGEKDVAVGNPIAVMVEEGEDISAFENFSLEDAGGEKEPPKEAPKEEASEATEKPDSGSPTAPPGGDKEPAPEPVEADTSGEKLQSVLDREPVVSPAVKKAALDKGVPLKAIKGTGPGGRITVADIEKYKPAAAGGSSAAAAGPSYEDIPASSMRKTIANRLRESMNQNPHYFVSTTLSVTKLLKLREALNAAADGKYKLSVNDFLIKACAVACKKIPTVNSSWREQDGQVVIRQHNTVDVSVAVATPVGLMTPIVKNADSIGLQSISSQVKDLGKRARDGKLKPEEYQGGTFTISNMGMNPAIERFTAVINPPQAAILAVGTTRKVAIPVETEEGTITEWDDQIIVTGSFDHKVVDGAVGGDWIRELKKVVENPLEMML</sequence>
<dbReference type="HOGENOM" id="CLU_016733_10_2_1"/>
<feature type="domain" description="Peripheral subunit-binding (PSBD)" evidence="9">
    <location>
        <begin position="212"/>
        <end position="249"/>
    </location>
</feature>
<evidence type="ECO:0000256" key="5">
    <source>
        <dbReference type="ARBA" id="ARBA00023315"/>
    </source>
</evidence>
<dbReference type="GO" id="GO:0004742">
    <property type="term" value="F:dihydrolipoyllysine-residue acetyltransferase activity"/>
    <property type="evidence" value="ECO:0007669"/>
    <property type="project" value="UniProtKB-UniRule"/>
</dbReference>
<dbReference type="AlphaFoldDB" id="A0A0D1YKG9"/>
<evidence type="ECO:0000256" key="1">
    <source>
        <dbReference type="ARBA" id="ARBA00007317"/>
    </source>
</evidence>
<dbReference type="Gene3D" id="3.30.559.10">
    <property type="entry name" value="Chloramphenicol acetyltransferase-like domain"/>
    <property type="match status" value="1"/>
</dbReference>
<keyword evidence="5 6" id="KW-0012">Acyltransferase</keyword>
<evidence type="ECO:0000256" key="2">
    <source>
        <dbReference type="ARBA" id="ARBA00022679"/>
    </source>
</evidence>
<evidence type="ECO:0000259" key="9">
    <source>
        <dbReference type="PROSITE" id="PS51826"/>
    </source>
</evidence>
<dbReference type="InterPro" id="IPR045257">
    <property type="entry name" value="E2/Pdx1"/>
</dbReference>
<dbReference type="OrthoDB" id="537444at2759"/>
<dbReference type="Pfam" id="PF02817">
    <property type="entry name" value="E3_binding"/>
    <property type="match status" value="1"/>
</dbReference>
<dbReference type="FunFam" id="3.30.559.10:FF:000003">
    <property type="entry name" value="Acetyltransferase component of pyruvate dehydrogenase complex"/>
    <property type="match status" value="1"/>
</dbReference>
<dbReference type="InterPro" id="IPR006257">
    <property type="entry name" value="LAT1"/>
</dbReference>
<keyword evidence="4" id="KW-0809">Transit peptide</keyword>